<dbReference type="OrthoDB" id="4571146at2"/>
<evidence type="ECO:0000313" key="2">
    <source>
        <dbReference type="EMBL" id="CDO87504.1"/>
    </source>
</evidence>
<gene>
    <name evidence="3" type="ORF">AWC29_19050</name>
    <name evidence="2" type="ORF">BN973_01858</name>
</gene>
<proteinExistence type="predicted"/>
<protein>
    <submittedName>
        <fullName evidence="2">Uncharacterized protein</fullName>
    </submittedName>
</protein>
<reference evidence="3 4" key="3">
    <citation type="submission" date="2016-01" db="EMBL/GenBank/DDBJ databases">
        <title>The new phylogeny of the genus Mycobacterium.</title>
        <authorList>
            <person name="Tarcisio F."/>
            <person name="Conor M."/>
            <person name="Antonella G."/>
            <person name="Elisabetta G."/>
            <person name="Giulia F.S."/>
            <person name="Sara T."/>
            <person name="Anna F."/>
            <person name="Clotilde B."/>
            <person name="Roberto B."/>
            <person name="Veronica D.S."/>
            <person name="Fabio R."/>
            <person name="Monica P."/>
            <person name="Olivier J."/>
            <person name="Enrico T."/>
            <person name="Nicola S."/>
        </authorList>
    </citation>
    <scope>NUCLEOTIDE SEQUENCE [LARGE SCALE GENOMIC DNA]</scope>
    <source>
        <strain evidence="3 4">DSM 44626</strain>
    </source>
</reference>
<dbReference type="RefSeq" id="WP_036467509.1">
    <property type="nucleotide sequence ID" value="NZ_HG964446.1"/>
</dbReference>
<dbReference type="STRING" id="47839.BN973_01858"/>
<dbReference type="Proteomes" id="UP000028880">
    <property type="component" value="Unassembled WGS sequence"/>
</dbReference>
<organism evidence="2">
    <name type="scientific">Mycobacterium triplex</name>
    <dbReference type="NCBI Taxonomy" id="47839"/>
    <lineage>
        <taxon>Bacteria</taxon>
        <taxon>Bacillati</taxon>
        <taxon>Actinomycetota</taxon>
        <taxon>Actinomycetes</taxon>
        <taxon>Mycobacteriales</taxon>
        <taxon>Mycobacteriaceae</taxon>
        <taxon>Mycobacterium</taxon>
        <taxon>Mycobacterium simiae complex</taxon>
    </lineage>
</organism>
<evidence type="ECO:0000313" key="3">
    <source>
        <dbReference type="EMBL" id="ORX03042.1"/>
    </source>
</evidence>
<dbReference type="Proteomes" id="UP000193710">
    <property type="component" value="Unassembled WGS sequence"/>
</dbReference>
<sequence length="160" mass="17880">MKRLIALGVCFIVGAELLVLIGHDRSVVLVASGVALALVLLDVRRLLGHGGEPAADPDPDDLGDSLRRWLATTETTIRWSESTRADWDRHLRPMLARRYEIATGQRLAKDPAAFQSTGRLLFGTELWEWVNPNNIRRVGDHQPGPGRAAFEEILRRLEQV</sequence>
<evidence type="ECO:0000256" key="1">
    <source>
        <dbReference type="SAM" id="Phobius"/>
    </source>
</evidence>
<reference evidence="2" key="2">
    <citation type="submission" date="2014-04" db="EMBL/GenBank/DDBJ databases">
        <authorList>
            <person name="Xu Y.W."/>
            <person name="Yang Q."/>
        </authorList>
    </citation>
    <scope>NUCLEOTIDE SEQUENCE</scope>
    <source>
        <strain evidence="2">DSM 44626</strain>
    </source>
</reference>
<accession>A0A024JV71</accession>
<keyword evidence="1" id="KW-0472">Membrane</keyword>
<evidence type="ECO:0000313" key="4">
    <source>
        <dbReference type="Proteomes" id="UP000193710"/>
    </source>
</evidence>
<name>A0A024JV71_9MYCO</name>
<dbReference type="EMBL" id="HG964446">
    <property type="protein sequence ID" value="CDO87504.1"/>
    <property type="molecule type" value="Genomic_DNA"/>
</dbReference>
<keyword evidence="1" id="KW-1133">Transmembrane helix</keyword>
<dbReference type="EMBL" id="LQPY01000024">
    <property type="protein sequence ID" value="ORX03042.1"/>
    <property type="molecule type" value="Genomic_DNA"/>
</dbReference>
<keyword evidence="4" id="KW-1185">Reference proteome</keyword>
<keyword evidence="1" id="KW-0812">Transmembrane</keyword>
<dbReference type="AlphaFoldDB" id="A0A024JV71"/>
<dbReference type="eggNOG" id="ENOG5030RVW">
    <property type="taxonomic scope" value="Bacteria"/>
</dbReference>
<feature type="transmembrane region" description="Helical" evidence="1">
    <location>
        <begin position="25"/>
        <end position="43"/>
    </location>
</feature>
<reference evidence="2" key="1">
    <citation type="journal article" date="2014" name="Genome Announc.">
        <title>Draft Genome Sequence of Mycobacterium triplex DSM 44626.</title>
        <authorList>
            <person name="Sassi M."/>
            <person name="Croce O."/>
            <person name="Robert C."/>
            <person name="Raoult D."/>
            <person name="Drancourt M."/>
        </authorList>
    </citation>
    <scope>NUCLEOTIDE SEQUENCE [LARGE SCALE GENOMIC DNA]</scope>
    <source>
        <strain evidence="2">DSM 44626</strain>
    </source>
</reference>
<dbReference type="HOGENOM" id="CLU_138494_0_0_11"/>